<proteinExistence type="predicted"/>
<dbReference type="SUPFAM" id="SSF52402">
    <property type="entry name" value="Adenine nucleotide alpha hydrolases-like"/>
    <property type="match status" value="1"/>
</dbReference>
<name>A0A0F9VNR6_9ZZZZ</name>
<organism evidence="1">
    <name type="scientific">marine sediment metagenome</name>
    <dbReference type="NCBI Taxonomy" id="412755"/>
    <lineage>
        <taxon>unclassified sequences</taxon>
        <taxon>metagenomes</taxon>
        <taxon>ecological metagenomes</taxon>
    </lineage>
</organism>
<dbReference type="EMBL" id="LAZR01000475">
    <property type="protein sequence ID" value="KKN67413.1"/>
    <property type="molecule type" value="Genomic_DNA"/>
</dbReference>
<dbReference type="AlphaFoldDB" id="A0A0F9VNR6"/>
<dbReference type="InterPro" id="IPR014729">
    <property type="entry name" value="Rossmann-like_a/b/a_fold"/>
</dbReference>
<sequence>MGRFVDKSNPPDYRTISYGGGVQSTAMIALSVLGEIEPAADCAIFADTGWEPAPVYETVRWMTEWAAERGFTIHTVSVGNIRDDFLHATRFAAIPFFTKHPDKKREGRLRRQCTREYKIDPICRKIRELLGYKKYAKTKHLVETWLGISTDEVFRIKQSRLPWQINRHPLIELSMSRQDCIDWLADNDFPPVMKSSCIGCPYHNNAFWRYMKTDWPEDWEDVCSFDEAIRDFDKRRRGGVESKLYIHRSCQPLRDLDLSEENLDLEGEECSGYCFV</sequence>
<evidence type="ECO:0008006" key="2">
    <source>
        <dbReference type="Google" id="ProtNLM"/>
    </source>
</evidence>
<gene>
    <name evidence="1" type="ORF">LCGC14_0461560</name>
</gene>
<reference evidence="1" key="1">
    <citation type="journal article" date="2015" name="Nature">
        <title>Complex archaea that bridge the gap between prokaryotes and eukaryotes.</title>
        <authorList>
            <person name="Spang A."/>
            <person name="Saw J.H."/>
            <person name="Jorgensen S.L."/>
            <person name="Zaremba-Niedzwiedzka K."/>
            <person name="Martijn J."/>
            <person name="Lind A.E."/>
            <person name="van Eijk R."/>
            <person name="Schleper C."/>
            <person name="Guy L."/>
            <person name="Ettema T.J."/>
        </authorList>
    </citation>
    <scope>NUCLEOTIDE SEQUENCE</scope>
</reference>
<accession>A0A0F9VNR6</accession>
<evidence type="ECO:0000313" key="1">
    <source>
        <dbReference type="EMBL" id="KKN67413.1"/>
    </source>
</evidence>
<dbReference type="Gene3D" id="3.40.50.620">
    <property type="entry name" value="HUPs"/>
    <property type="match status" value="1"/>
</dbReference>
<comment type="caution">
    <text evidence="1">The sequence shown here is derived from an EMBL/GenBank/DDBJ whole genome shotgun (WGS) entry which is preliminary data.</text>
</comment>
<protein>
    <recommendedName>
        <fullName evidence="2">Phosphoadenosine phosphosulphate reductase domain-containing protein</fullName>
    </recommendedName>
</protein>